<sequence length="481" mass="51988">MAPLPASLLSLLPRNLISSATSTTDLDPRNPSDLSPIAVHDLHHRLSKRFQTADFSAGVKPANEINNVGFQVLFALIGVGMVLGSIWFFFWAKNGGFHWKKDDWDDYKSTVLRRKGPDGKTLSNATKSTRLGGGSVVHGGSYGNTETVSDGYTDETGTSADSNEMREAEAGQRHGFGIRGGDARKHRKESSSTKHKDPELREYRHEKAARVGGLNRAHDGTYHDYSNSSDISQQPLVQPKKTDKKAQEKRAKEARRSEKKAHAAEEKARKEAEKASKKNKTAKPAAKQPEMAAAVTLAEPAGASASRPVGAPASVPHPDALHAARRAAPSAAYSFISGDDTNTVYTGAYTVPSAPSEADNSYYSSYRPHAAAQSQARDREARPESHSRQSSPRKQHRSSRQSPAASDIFSDGTQETGTKSYPCYIPGLSAGSVGVSESVSQVGGRSERQGRESPRKGRDVMDGYRRGGVRGRRDSLSDSDS</sequence>
<gene>
    <name evidence="3 5" type="ORF">BDZ99DRAFT_465103</name>
</gene>
<feature type="compositionally biased region" description="Polar residues" evidence="1">
    <location>
        <begin position="144"/>
        <end position="162"/>
    </location>
</feature>
<organism evidence="3">
    <name type="scientific">Mytilinidion resinicola</name>
    <dbReference type="NCBI Taxonomy" id="574789"/>
    <lineage>
        <taxon>Eukaryota</taxon>
        <taxon>Fungi</taxon>
        <taxon>Dikarya</taxon>
        <taxon>Ascomycota</taxon>
        <taxon>Pezizomycotina</taxon>
        <taxon>Dothideomycetes</taxon>
        <taxon>Pleosporomycetidae</taxon>
        <taxon>Mytilinidiales</taxon>
        <taxon>Mytilinidiaceae</taxon>
        <taxon>Mytilinidion</taxon>
    </lineage>
</organism>
<proteinExistence type="predicted"/>
<feature type="transmembrane region" description="Helical" evidence="2">
    <location>
        <begin position="68"/>
        <end position="91"/>
    </location>
</feature>
<dbReference type="Proteomes" id="UP000504636">
    <property type="component" value="Unplaced"/>
</dbReference>
<feature type="compositionally biased region" description="Basic and acidic residues" evidence="1">
    <location>
        <begin position="240"/>
        <end position="276"/>
    </location>
</feature>
<reference evidence="5" key="2">
    <citation type="submission" date="2020-04" db="EMBL/GenBank/DDBJ databases">
        <authorList>
            <consortium name="NCBI Genome Project"/>
        </authorList>
    </citation>
    <scope>NUCLEOTIDE SEQUENCE</scope>
    <source>
        <strain evidence="5">CBS 304.34</strain>
    </source>
</reference>
<reference evidence="5" key="3">
    <citation type="submission" date="2025-04" db="UniProtKB">
        <authorList>
            <consortium name="RefSeq"/>
        </authorList>
    </citation>
    <scope>IDENTIFICATION</scope>
    <source>
        <strain evidence="5">CBS 304.34</strain>
    </source>
</reference>
<keyword evidence="4" id="KW-1185">Reference proteome</keyword>
<reference evidence="3 5" key="1">
    <citation type="journal article" date="2020" name="Stud. Mycol.">
        <title>101 Dothideomycetes genomes: a test case for predicting lifestyles and emergence of pathogens.</title>
        <authorList>
            <person name="Haridas S."/>
            <person name="Albert R."/>
            <person name="Binder M."/>
            <person name="Bloem J."/>
            <person name="Labutti K."/>
            <person name="Salamov A."/>
            <person name="Andreopoulos B."/>
            <person name="Baker S."/>
            <person name="Barry K."/>
            <person name="Bills G."/>
            <person name="Bluhm B."/>
            <person name="Cannon C."/>
            <person name="Castanera R."/>
            <person name="Culley D."/>
            <person name="Daum C."/>
            <person name="Ezra D."/>
            <person name="Gonzalez J."/>
            <person name="Henrissat B."/>
            <person name="Kuo A."/>
            <person name="Liang C."/>
            <person name="Lipzen A."/>
            <person name="Lutzoni F."/>
            <person name="Magnuson J."/>
            <person name="Mondo S."/>
            <person name="Nolan M."/>
            <person name="Ohm R."/>
            <person name="Pangilinan J."/>
            <person name="Park H.-J."/>
            <person name="Ramirez L."/>
            <person name="Alfaro M."/>
            <person name="Sun H."/>
            <person name="Tritt A."/>
            <person name="Yoshinaga Y."/>
            <person name="Zwiers L.-H."/>
            <person name="Turgeon B."/>
            <person name="Goodwin S."/>
            <person name="Spatafora J."/>
            <person name="Crous P."/>
            <person name="Grigoriev I."/>
        </authorList>
    </citation>
    <scope>NUCLEOTIDE SEQUENCE</scope>
    <source>
        <strain evidence="3 5">CBS 304.34</strain>
    </source>
</reference>
<dbReference type="AlphaFoldDB" id="A0A6A6YEC4"/>
<name>A0A6A6YEC4_9PEZI</name>
<feature type="compositionally biased region" description="Gly residues" evidence="1">
    <location>
        <begin position="131"/>
        <end position="142"/>
    </location>
</feature>
<keyword evidence="2" id="KW-1133">Transmembrane helix</keyword>
<feature type="compositionally biased region" description="Basic and acidic residues" evidence="1">
    <location>
        <begin position="163"/>
        <end position="172"/>
    </location>
</feature>
<accession>A0A6A6YEC4</accession>
<feature type="compositionally biased region" description="Basic and acidic residues" evidence="1">
    <location>
        <begin position="189"/>
        <end position="209"/>
    </location>
</feature>
<keyword evidence="2" id="KW-0812">Transmembrane</keyword>
<evidence type="ECO:0000313" key="5">
    <source>
        <dbReference type="RefSeq" id="XP_033574135.1"/>
    </source>
</evidence>
<dbReference type="GeneID" id="54461366"/>
<feature type="compositionally biased region" description="Low complexity" evidence="1">
    <location>
        <begin position="427"/>
        <end position="444"/>
    </location>
</feature>
<dbReference type="EMBL" id="MU003705">
    <property type="protein sequence ID" value="KAF2807171.1"/>
    <property type="molecule type" value="Genomic_DNA"/>
</dbReference>
<feature type="region of interest" description="Disordered" evidence="1">
    <location>
        <begin position="344"/>
        <end position="481"/>
    </location>
</feature>
<feature type="compositionally biased region" description="Polar residues" evidence="1">
    <location>
        <begin position="224"/>
        <end position="236"/>
    </location>
</feature>
<dbReference type="OrthoDB" id="5393404at2759"/>
<evidence type="ECO:0000256" key="1">
    <source>
        <dbReference type="SAM" id="MobiDB-lite"/>
    </source>
</evidence>
<feature type="region of interest" description="Disordered" evidence="1">
    <location>
        <begin position="116"/>
        <end position="329"/>
    </location>
</feature>
<protein>
    <submittedName>
        <fullName evidence="3 5">Uncharacterized protein</fullName>
    </submittedName>
</protein>
<evidence type="ECO:0000313" key="3">
    <source>
        <dbReference type="EMBL" id="KAF2807171.1"/>
    </source>
</evidence>
<evidence type="ECO:0000256" key="2">
    <source>
        <dbReference type="SAM" id="Phobius"/>
    </source>
</evidence>
<feature type="compositionally biased region" description="Basic and acidic residues" evidence="1">
    <location>
        <begin position="445"/>
        <end position="481"/>
    </location>
</feature>
<evidence type="ECO:0000313" key="4">
    <source>
        <dbReference type="Proteomes" id="UP000504636"/>
    </source>
</evidence>
<keyword evidence="2" id="KW-0472">Membrane</keyword>
<dbReference type="RefSeq" id="XP_033574135.1">
    <property type="nucleotide sequence ID" value="XM_033720473.1"/>
</dbReference>
<feature type="compositionally biased region" description="Basic and acidic residues" evidence="1">
    <location>
        <begin position="376"/>
        <end position="387"/>
    </location>
</feature>